<organism evidence="5 6">
    <name type="scientific">Stigmatella aurantiaca</name>
    <dbReference type="NCBI Taxonomy" id="41"/>
    <lineage>
        <taxon>Bacteria</taxon>
        <taxon>Pseudomonadati</taxon>
        <taxon>Myxococcota</taxon>
        <taxon>Myxococcia</taxon>
        <taxon>Myxococcales</taxon>
        <taxon>Cystobacterineae</taxon>
        <taxon>Archangiaceae</taxon>
        <taxon>Stigmatella</taxon>
    </lineage>
</organism>
<keyword evidence="1" id="KW-0285">Flavoprotein</keyword>
<proteinExistence type="predicted"/>
<dbReference type="PANTHER" id="PTHR48105">
    <property type="entry name" value="THIOREDOXIN REDUCTASE 1-RELATED-RELATED"/>
    <property type="match status" value="1"/>
</dbReference>
<feature type="region of interest" description="Disordered" evidence="3">
    <location>
        <begin position="1"/>
        <end position="31"/>
    </location>
</feature>
<name>A0A1H7Y7E2_STIAU</name>
<feature type="region of interest" description="Disordered" evidence="3">
    <location>
        <begin position="349"/>
        <end position="375"/>
    </location>
</feature>
<feature type="compositionally biased region" description="Low complexity" evidence="3">
    <location>
        <begin position="360"/>
        <end position="375"/>
    </location>
</feature>
<dbReference type="PRINTS" id="PR00368">
    <property type="entry name" value="FADPNR"/>
</dbReference>
<dbReference type="GO" id="GO:0016491">
    <property type="term" value="F:oxidoreductase activity"/>
    <property type="evidence" value="ECO:0007669"/>
    <property type="project" value="UniProtKB-KW"/>
</dbReference>
<feature type="domain" description="FAD/NAD(P)-binding" evidence="4">
    <location>
        <begin position="56"/>
        <end position="334"/>
    </location>
</feature>
<dbReference type="Proteomes" id="UP000182719">
    <property type="component" value="Unassembled WGS sequence"/>
</dbReference>
<feature type="compositionally biased region" description="Gly residues" evidence="3">
    <location>
        <begin position="1"/>
        <end position="10"/>
    </location>
</feature>
<dbReference type="AlphaFoldDB" id="A0A1H7Y7E2"/>
<gene>
    <name evidence="5" type="ORF">SAMN05444354_116132</name>
</gene>
<evidence type="ECO:0000259" key="4">
    <source>
        <dbReference type="Pfam" id="PF07992"/>
    </source>
</evidence>
<evidence type="ECO:0000256" key="3">
    <source>
        <dbReference type="SAM" id="MobiDB-lite"/>
    </source>
</evidence>
<dbReference type="SUPFAM" id="SSF51905">
    <property type="entry name" value="FAD/NAD(P)-binding domain"/>
    <property type="match status" value="1"/>
</dbReference>
<evidence type="ECO:0000313" key="5">
    <source>
        <dbReference type="EMBL" id="SEM42146.1"/>
    </source>
</evidence>
<accession>A0A1H7Y7E2</accession>
<sequence length="375" mass="39827">MTPGCPGDGGKPTQRLDLGRTRSPERLPASGRTLTVPAKRPAVSKGPYVMKAGADYDVIIVGGGPAGLSAALLLGRCRRRVLVCDDGHPRNAASPRSHGVFTRDGTPPAELLRLGREQLVPYGVEVRDVHVNGAQCVEGGFQVELMGGTTLRCRRLLLATGVVDELPPLAGIEPFYGHSVWHCPYCDGWEARDQPLAAYGHGHDGAELALGLKTWTDDIILFTDGGPPPSDEHQALLRHEGIPWYGERIARLEGSGRQLERVVLASGASIPRRGLFFHTEPRQRAPLAESLGCPFTRRGAVKTGNLEDTGIPGLYVAGDAARDLQFVIVAAAEGTKAALAINKSLRLEDCPAPNPSPDSPFAVPEGPEAAEPAPA</sequence>
<protein>
    <submittedName>
        <fullName evidence="5">Thioredoxin reductase</fullName>
    </submittedName>
</protein>
<dbReference type="EMBL" id="FOAP01000016">
    <property type="protein sequence ID" value="SEM42146.1"/>
    <property type="molecule type" value="Genomic_DNA"/>
</dbReference>
<evidence type="ECO:0000256" key="2">
    <source>
        <dbReference type="ARBA" id="ARBA00023002"/>
    </source>
</evidence>
<evidence type="ECO:0000256" key="1">
    <source>
        <dbReference type="ARBA" id="ARBA00022630"/>
    </source>
</evidence>
<evidence type="ECO:0000313" key="6">
    <source>
        <dbReference type="Proteomes" id="UP000182719"/>
    </source>
</evidence>
<dbReference type="Pfam" id="PF07992">
    <property type="entry name" value="Pyr_redox_2"/>
    <property type="match status" value="1"/>
</dbReference>
<keyword evidence="6" id="KW-1185">Reference proteome</keyword>
<dbReference type="InterPro" id="IPR050097">
    <property type="entry name" value="Ferredoxin-NADP_redctase_2"/>
</dbReference>
<dbReference type="PRINTS" id="PR00469">
    <property type="entry name" value="PNDRDTASEII"/>
</dbReference>
<dbReference type="Gene3D" id="3.50.50.60">
    <property type="entry name" value="FAD/NAD(P)-binding domain"/>
    <property type="match status" value="2"/>
</dbReference>
<dbReference type="InterPro" id="IPR023753">
    <property type="entry name" value="FAD/NAD-binding_dom"/>
</dbReference>
<keyword evidence="2" id="KW-0560">Oxidoreductase</keyword>
<dbReference type="InterPro" id="IPR036188">
    <property type="entry name" value="FAD/NAD-bd_sf"/>
</dbReference>
<reference evidence="6" key="1">
    <citation type="submission" date="2016-10" db="EMBL/GenBank/DDBJ databases">
        <authorList>
            <person name="Varghese N."/>
            <person name="Submissions S."/>
        </authorList>
    </citation>
    <scope>NUCLEOTIDE SEQUENCE [LARGE SCALE GENOMIC DNA]</scope>
    <source>
        <strain evidence="6">DSM 17044</strain>
    </source>
</reference>